<evidence type="ECO:0000313" key="3">
    <source>
        <dbReference type="Proteomes" id="UP000018417"/>
    </source>
</evidence>
<dbReference type="OrthoDB" id="8385759at2"/>
<organism evidence="2 3">
    <name type="scientific">Acinetobacter beijerinckii ANC 3835</name>
    <dbReference type="NCBI Taxonomy" id="1217649"/>
    <lineage>
        <taxon>Bacteria</taxon>
        <taxon>Pseudomonadati</taxon>
        <taxon>Pseudomonadota</taxon>
        <taxon>Gammaproteobacteria</taxon>
        <taxon>Moraxellales</taxon>
        <taxon>Moraxellaceae</taxon>
        <taxon>Acinetobacter</taxon>
    </lineage>
</organism>
<accession>N9FCP3</accession>
<dbReference type="AlphaFoldDB" id="N9FCP3"/>
<dbReference type="CDD" id="cd02440">
    <property type="entry name" value="AdoMet_MTases"/>
    <property type="match status" value="1"/>
</dbReference>
<dbReference type="RefSeq" id="WP_005056432.1">
    <property type="nucleotide sequence ID" value="NZ_KB849762.1"/>
</dbReference>
<reference evidence="2 3" key="1">
    <citation type="submission" date="2013-02" db="EMBL/GenBank/DDBJ databases">
        <title>The Genome Sequence of Acinetobacter beijerinckii ANC 3835.</title>
        <authorList>
            <consortium name="The Broad Institute Genome Sequencing Platform"/>
            <consortium name="The Broad Institute Genome Sequencing Center for Infectious Disease"/>
            <person name="Cerqueira G."/>
            <person name="Feldgarden M."/>
            <person name="Courvalin P."/>
            <person name="Perichon B."/>
            <person name="Grillot-Courvalin C."/>
            <person name="Clermont D."/>
            <person name="Rocha E."/>
            <person name="Yoon E.-J."/>
            <person name="Nemec A."/>
            <person name="Walker B."/>
            <person name="Young S.K."/>
            <person name="Zeng Q."/>
            <person name="Gargeya S."/>
            <person name="Fitzgerald M."/>
            <person name="Haas B."/>
            <person name="Abouelleil A."/>
            <person name="Alvarado L."/>
            <person name="Arachchi H.M."/>
            <person name="Berlin A.M."/>
            <person name="Chapman S.B."/>
            <person name="Dewar J."/>
            <person name="Goldberg J."/>
            <person name="Griggs A."/>
            <person name="Gujja S."/>
            <person name="Hansen M."/>
            <person name="Howarth C."/>
            <person name="Imamovic A."/>
            <person name="Larimer J."/>
            <person name="McCowan C."/>
            <person name="Murphy C."/>
            <person name="Neiman D."/>
            <person name="Pearson M."/>
            <person name="Priest M."/>
            <person name="Roberts A."/>
            <person name="Saif S."/>
            <person name="Shea T."/>
            <person name="Sisk P."/>
            <person name="Sykes S."/>
            <person name="Wortman J."/>
            <person name="Nusbaum C."/>
            <person name="Birren B."/>
        </authorList>
    </citation>
    <scope>NUCLEOTIDE SEQUENCE [LARGE SCALE GENOMIC DNA]</scope>
    <source>
        <strain evidence="2 3">ANC 3835</strain>
    </source>
</reference>
<sequence>MSDYISINKNAWNLKTNTHIKSEFYDNISFLKGRNTLNPIELGILGNISGKSILHLQCHFGQDSMSLAQLGAHVTAVDFSEEAIKKAKEFNDELGLNVDFICANIYELPSVLDKKYDYVFTSYGVIGWLENLDLWASVICNFLKIGGKFLIVEFHPVIWMFDDEFKNITYSYFKDDPINETCTGSYADTSAEINYQTITWNHSLSEIFTSLINHGINILEFKEYDYSSYNCFSNMIKENEKYRIEHCGKNLPLMFSILGEKNQK</sequence>
<dbReference type="InterPro" id="IPR029063">
    <property type="entry name" value="SAM-dependent_MTases_sf"/>
</dbReference>
<dbReference type="Gene3D" id="3.40.50.150">
    <property type="entry name" value="Vaccinia Virus protein VP39"/>
    <property type="match status" value="1"/>
</dbReference>
<evidence type="ECO:0000259" key="1">
    <source>
        <dbReference type="Pfam" id="PF13847"/>
    </source>
</evidence>
<dbReference type="Proteomes" id="UP000018417">
    <property type="component" value="Unassembled WGS sequence"/>
</dbReference>
<proteinExistence type="predicted"/>
<dbReference type="HOGENOM" id="CLU_065741_0_0_6"/>
<dbReference type="Pfam" id="PF13847">
    <property type="entry name" value="Methyltransf_31"/>
    <property type="match status" value="1"/>
</dbReference>
<dbReference type="PATRIC" id="fig|1217649.3.peg.3064"/>
<dbReference type="InterPro" id="IPR025714">
    <property type="entry name" value="Methyltranfer_dom"/>
</dbReference>
<protein>
    <recommendedName>
        <fullName evidence="1">Methyltransferase domain-containing protein</fullName>
    </recommendedName>
</protein>
<evidence type="ECO:0000313" key="2">
    <source>
        <dbReference type="EMBL" id="ENW02639.1"/>
    </source>
</evidence>
<name>N9FCP3_9GAMM</name>
<gene>
    <name evidence="2" type="ORF">F934_03146</name>
</gene>
<feature type="domain" description="Methyltransferase" evidence="1">
    <location>
        <begin position="49"/>
        <end position="165"/>
    </location>
</feature>
<dbReference type="EMBL" id="APQK01000018">
    <property type="protein sequence ID" value="ENW02639.1"/>
    <property type="molecule type" value="Genomic_DNA"/>
</dbReference>
<dbReference type="SUPFAM" id="SSF53335">
    <property type="entry name" value="S-adenosyl-L-methionine-dependent methyltransferases"/>
    <property type="match status" value="1"/>
</dbReference>
<comment type="caution">
    <text evidence="2">The sequence shown here is derived from an EMBL/GenBank/DDBJ whole genome shotgun (WGS) entry which is preliminary data.</text>
</comment>